<gene>
    <name evidence="4" type="ORF">SAMN06273567_109159</name>
</gene>
<evidence type="ECO:0000256" key="1">
    <source>
        <dbReference type="SAM" id="Coils"/>
    </source>
</evidence>
<feature type="region of interest" description="Disordered" evidence="2">
    <location>
        <begin position="312"/>
        <end position="331"/>
    </location>
</feature>
<dbReference type="Gene3D" id="2.70.70.10">
    <property type="entry name" value="Glucose Permease (Domain IIA)"/>
    <property type="match status" value="1"/>
</dbReference>
<dbReference type="InterPro" id="IPR050570">
    <property type="entry name" value="Cell_wall_metabolism_enzyme"/>
</dbReference>
<dbReference type="EMBL" id="FXTJ01000009">
    <property type="protein sequence ID" value="SMO96261.1"/>
    <property type="molecule type" value="Genomic_DNA"/>
</dbReference>
<keyword evidence="5" id="KW-1185">Reference proteome</keyword>
<protein>
    <submittedName>
        <fullName evidence="4">Peptidase family M23</fullName>
    </submittedName>
</protein>
<reference evidence="4 5" key="1">
    <citation type="submission" date="2017-05" db="EMBL/GenBank/DDBJ databases">
        <authorList>
            <person name="Varghese N."/>
            <person name="Submissions S."/>
        </authorList>
    </citation>
    <scope>NUCLEOTIDE SEQUENCE [LARGE SCALE GENOMIC DNA]</scope>
    <source>
        <strain evidence="4 5">DSM 46834</strain>
    </source>
</reference>
<dbReference type="Proteomes" id="UP000317484">
    <property type="component" value="Unassembled WGS sequence"/>
</dbReference>
<dbReference type="PANTHER" id="PTHR21666:SF270">
    <property type="entry name" value="MUREIN HYDROLASE ACTIVATOR ENVC"/>
    <property type="match status" value="1"/>
</dbReference>
<dbReference type="CDD" id="cd12797">
    <property type="entry name" value="M23_peptidase"/>
    <property type="match status" value="1"/>
</dbReference>
<dbReference type="Pfam" id="PF01551">
    <property type="entry name" value="Peptidase_M23"/>
    <property type="match status" value="1"/>
</dbReference>
<feature type="coiled-coil region" evidence="1">
    <location>
        <begin position="203"/>
        <end position="293"/>
    </location>
</feature>
<dbReference type="SUPFAM" id="SSF51261">
    <property type="entry name" value="Duplicated hybrid motif"/>
    <property type="match status" value="1"/>
</dbReference>
<dbReference type="Gene3D" id="6.10.250.3150">
    <property type="match status" value="1"/>
</dbReference>
<dbReference type="GO" id="GO:0004222">
    <property type="term" value="F:metalloendopeptidase activity"/>
    <property type="evidence" value="ECO:0007669"/>
    <property type="project" value="TreeGrafter"/>
</dbReference>
<dbReference type="InterPro" id="IPR011055">
    <property type="entry name" value="Dup_hybrid_motif"/>
</dbReference>
<proteinExistence type="predicted"/>
<dbReference type="InterPro" id="IPR016047">
    <property type="entry name" value="M23ase_b-sheet_dom"/>
</dbReference>
<organism evidence="4 5">
    <name type="scientific">Geodermatophilus aquaeductus</name>
    <dbReference type="NCBI Taxonomy" id="1564161"/>
    <lineage>
        <taxon>Bacteria</taxon>
        <taxon>Bacillati</taxon>
        <taxon>Actinomycetota</taxon>
        <taxon>Actinomycetes</taxon>
        <taxon>Geodermatophilales</taxon>
        <taxon>Geodermatophilaceae</taxon>
        <taxon>Geodermatophilus</taxon>
    </lineage>
</organism>
<evidence type="ECO:0000259" key="3">
    <source>
        <dbReference type="Pfam" id="PF01551"/>
    </source>
</evidence>
<feature type="region of interest" description="Disordered" evidence="2">
    <location>
        <begin position="52"/>
        <end position="74"/>
    </location>
</feature>
<keyword evidence="1" id="KW-0175">Coiled coil</keyword>
<evidence type="ECO:0000313" key="5">
    <source>
        <dbReference type="Proteomes" id="UP000317484"/>
    </source>
</evidence>
<dbReference type="RefSeq" id="WP_142460229.1">
    <property type="nucleotide sequence ID" value="NZ_FXTJ01000009.1"/>
</dbReference>
<sequence>MPSRSGPRRATSLLLLRASAVERSSPATRRRPGLRVMVAGVLTGALLLGGTAPASAAPPPPPNPSDAEIGAAQSAQDAAAAEVGRIAALVATAEAELERASVQAEAAGIAYLAAEEALQAAQATAAETASRLQAATEAIDAATSRLGTFARNNYMTGSTLATAAALLDSAGPGELIQRAATLDYVGDLQVDALAELRVARVQQANADSEARAARDAMAAAEAEAETARAAADAQLATQEATYAQVSAQKADYEQQLQSAEIQLLELQGARDAYQQWQQQKAAEEAAAAAAAARAAEEAAAAAAAARAAASSSRAGSTATAPSGGGSAGSSGYVKPTSGRVTSCFGPRWGTMTYGVDIAAPIGTPIYAATSGVVKRAGSATGFGLAVYILGDDGAVTVYGHINRYFVQAGDRVIAGEQIAEVGNKGQSTGPHLHFEVHPNGAMYSGAVDPVPWLRARGVDISGC</sequence>
<feature type="compositionally biased region" description="Low complexity" evidence="2">
    <location>
        <begin position="312"/>
        <end position="321"/>
    </location>
</feature>
<dbReference type="AlphaFoldDB" id="A0A521FLB2"/>
<dbReference type="PANTHER" id="PTHR21666">
    <property type="entry name" value="PEPTIDASE-RELATED"/>
    <property type="match status" value="1"/>
</dbReference>
<evidence type="ECO:0000313" key="4">
    <source>
        <dbReference type="EMBL" id="SMO96261.1"/>
    </source>
</evidence>
<name>A0A521FLB2_9ACTN</name>
<feature type="domain" description="M23ase beta-sheet core" evidence="3">
    <location>
        <begin position="351"/>
        <end position="441"/>
    </location>
</feature>
<evidence type="ECO:0000256" key="2">
    <source>
        <dbReference type="SAM" id="MobiDB-lite"/>
    </source>
</evidence>
<accession>A0A521FLB2</accession>